<dbReference type="InterPro" id="IPR001932">
    <property type="entry name" value="PPM-type_phosphatase-like_dom"/>
</dbReference>
<dbReference type="Proteomes" id="UP000603708">
    <property type="component" value="Unassembled WGS sequence"/>
</dbReference>
<evidence type="ECO:0000256" key="6">
    <source>
        <dbReference type="ARBA" id="ARBA00022777"/>
    </source>
</evidence>
<evidence type="ECO:0000259" key="17">
    <source>
        <dbReference type="PROSITE" id="PS50112"/>
    </source>
</evidence>
<evidence type="ECO:0000256" key="14">
    <source>
        <dbReference type="ARBA" id="ARBA00075117"/>
    </source>
</evidence>
<dbReference type="InterPro" id="IPR003018">
    <property type="entry name" value="GAF"/>
</dbReference>
<dbReference type="SUPFAM" id="SSF81606">
    <property type="entry name" value="PP2C-like"/>
    <property type="match status" value="1"/>
</dbReference>
<dbReference type="SMART" id="SM00331">
    <property type="entry name" value="PP2C_SIG"/>
    <property type="match status" value="1"/>
</dbReference>
<evidence type="ECO:0000313" key="19">
    <source>
        <dbReference type="Proteomes" id="UP000603708"/>
    </source>
</evidence>
<dbReference type="SUPFAM" id="SSF55785">
    <property type="entry name" value="PYP-like sensor domain (PAS domain)"/>
    <property type="match status" value="1"/>
</dbReference>
<proteinExistence type="predicted"/>
<dbReference type="EMBL" id="BNCD01000007">
    <property type="protein sequence ID" value="GHH78188.1"/>
    <property type="molecule type" value="Genomic_DNA"/>
</dbReference>
<dbReference type="CDD" id="cd00130">
    <property type="entry name" value="PAS"/>
    <property type="match status" value="1"/>
</dbReference>
<feature type="region of interest" description="Disordered" evidence="16">
    <location>
        <begin position="1"/>
        <end position="28"/>
    </location>
</feature>
<keyword evidence="2" id="KW-0597">Phosphoprotein</keyword>
<dbReference type="PANTHER" id="PTHR43156">
    <property type="entry name" value="STAGE II SPORULATION PROTEIN E-RELATED"/>
    <property type="match status" value="1"/>
</dbReference>
<dbReference type="GO" id="GO:0016301">
    <property type="term" value="F:kinase activity"/>
    <property type="evidence" value="ECO:0007669"/>
    <property type="project" value="UniProtKB-KW"/>
</dbReference>
<dbReference type="InterPro" id="IPR035965">
    <property type="entry name" value="PAS-like_dom_sf"/>
</dbReference>
<feature type="domain" description="PAS" evidence="17">
    <location>
        <begin position="233"/>
        <end position="277"/>
    </location>
</feature>
<dbReference type="SUPFAM" id="SSF55781">
    <property type="entry name" value="GAF domain-like"/>
    <property type="match status" value="2"/>
</dbReference>
<evidence type="ECO:0000256" key="4">
    <source>
        <dbReference type="ARBA" id="ARBA00022723"/>
    </source>
</evidence>
<keyword evidence="11" id="KW-0464">Manganese</keyword>
<keyword evidence="10" id="KW-0904">Protein phosphatase</keyword>
<keyword evidence="6" id="KW-0418">Kinase</keyword>
<protein>
    <recommendedName>
        <fullName evidence="1">protein-serine/threonine phosphatase</fullName>
        <ecNumber evidence="1">3.1.3.16</ecNumber>
    </recommendedName>
    <alternativeName>
        <fullName evidence="15">Protein-serine/threonine phosphatase</fullName>
    </alternativeName>
    <alternativeName>
        <fullName evidence="14">Serine/threonine-protein kinase</fullName>
    </alternativeName>
</protein>
<evidence type="ECO:0000256" key="2">
    <source>
        <dbReference type="ARBA" id="ARBA00022553"/>
    </source>
</evidence>
<evidence type="ECO:0000256" key="16">
    <source>
        <dbReference type="SAM" id="MobiDB-lite"/>
    </source>
</evidence>
<accession>A0A919G4V7</accession>
<dbReference type="Gene3D" id="3.30.450.20">
    <property type="entry name" value="PAS domain"/>
    <property type="match status" value="1"/>
</dbReference>
<evidence type="ECO:0000256" key="3">
    <source>
        <dbReference type="ARBA" id="ARBA00022679"/>
    </source>
</evidence>
<dbReference type="InterPro" id="IPR013656">
    <property type="entry name" value="PAS_4"/>
</dbReference>
<evidence type="ECO:0000256" key="11">
    <source>
        <dbReference type="ARBA" id="ARBA00023211"/>
    </source>
</evidence>
<evidence type="ECO:0000256" key="10">
    <source>
        <dbReference type="ARBA" id="ARBA00022912"/>
    </source>
</evidence>
<sequence length="773" mass="81423">MTAIAARAGVRPGVRPGDPGDTADGCGPVVRLPDGERVARSVLRRASLPREAVGVGGKEAGAASRDAADRVDRLMERAARAVGAHVGAVYLLVPERQTMQMTAVTGVPGKLAQPWSRVALASPVPVAEAVRSGRPVWLPDQQELARRFPRTALAFPYAVAMYVLPLLVEDSCWGAMLFLWPGTRSGELSAREAAEIDGAAERIGSTLREAAAQGAPVRPRDEPLAMEPPPGRHADAAAALTERLDEGFCALDLHGRITFLNATAAALLGRDRAEVLGSRPWGVLPWLTDPAYENAYLAAVFSRLPTGFAARRPDGAWLSFVLHPDDTGISVRIRPADAPAGQQGPTGDSPPSAPVRAGTLFHLLHLASALTEAAGVSEVTTSLTEQMMPVLGAQGLALLVADEGRERVVGSRGFPSDMPDYFDGIPLSSGTAGGRTIETGAAEFYPDSADLVRAFPRHRHYRDMAAFAFLPLTVSGRTFGCCVLGYDAPRPFTPDERAELTSLAGMIAQALERARLYDANARIARGLQDGLLPRIPPTPPGLGVAARYRPATHALDVGGDFYDLIDFDDSTVAAVIGDVQGHSVPAAALMGQIRTAVHTHARVGAPPDEVLARTNRLLFDLDSALFTSCLYAHVDVVGARALLASAGHPPPILRYADRRTEVLDLPPGLLLGVDADAHYQTVEVPLPSGSLLALYTDGLVERPGTDLGAAIDDLAARLAGADPQPLDLLADMLVRQAEETVVPEASDDIALLLVGCERSEAEAGPGTPGRGTG</sequence>
<dbReference type="AlphaFoldDB" id="A0A919G4V7"/>
<name>A0A919G4V7_9ACTN</name>
<evidence type="ECO:0000256" key="1">
    <source>
        <dbReference type="ARBA" id="ARBA00013081"/>
    </source>
</evidence>
<dbReference type="SMART" id="SM00091">
    <property type="entry name" value="PAS"/>
    <property type="match status" value="1"/>
</dbReference>
<dbReference type="FunFam" id="3.60.40.10:FF:000005">
    <property type="entry name" value="Serine/threonine protein phosphatase"/>
    <property type="match status" value="1"/>
</dbReference>
<dbReference type="InterPro" id="IPR000014">
    <property type="entry name" value="PAS"/>
</dbReference>
<keyword evidence="5" id="KW-0547">Nucleotide-binding</keyword>
<dbReference type="GO" id="GO:0046872">
    <property type="term" value="F:metal ion binding"/>
    <property type="evidence" value="ECO:0007669"/>
    <property type="project" value="UniProtKB-KW"/>
</dbReference>
<comment type="catalytic activity">
    <reaction evidence="12">
        <text>O-phospho-L-seryl-[protein] + H2O = L-seryl-[protein] + phosphate</text>
        <dbReference type="Rhea" id="RHEA:20629"/>
        <dbReference type="Rhea" id="RHEA-COMP:9863"/>
        <dbReference type="Rhea" id="RHEA-COMP:11604"/>
        <dbReference type="ChEBI" id="CHEBI:15377"/>
        <dbReference type="ChEBI" id="CHEBI:29999"/>
        <dbReference type="ChEBI" id="CHEBI:43474"/>
        <dbReference type="ChEBI" id="CHEBI:83421"/>
        <dbReference type="EC" id="3.1.3.16"/>
    </reaction>
</comment>
<evidence type="ECO:0000256" key="8">
    <source>
        <dbReference type="ARBA" id="ARBA00022840"/>
    </source>
</evidence>
<evidence type="ECO:0000256" key="7">
    <source>
        <dbReference type="ARBA" id="ARBA00022801"/>
    </source>
</evidence>
<evidence type="ECO:0000313" key="18">
    <source>
        <dbReference type="EMBL" id="GHH78188.1"/>
    </source>
</evidence>
<keyword evidence="7" id="KW-0378">Hydrolase</keyword>
<comment type="function">
    <text evidence="13">Primarily acts as an independent SigF regulator that is sensitive to the osmosensory signal, mediating the cross talk of PknD with the SigF regulon. Possesses both phosphatase and kinase activities. The kinase domain functions as a classic anti-sigma factor-like kinase to phosphorylate the anti-anti-sigma factor domain at the canonical regulatory site, and the phosphatase domain antagonizes this activity.</text>
</comment>
<dbReference type="Gene3D" id="3.60.40.10">
    <property type="entry name" value="PPM-type phosphatase domain"/>
    <property type="match status" value="1"/>
</dbReference>
<keyword evidence="8" id="KW-0067">ATP-binding</keyword>
<dbReference type="PROSITE" id="PS50112">
    <property type="entry name" value="PAS"/>
    <property type="match status" value="1"/>
</dbReference>
<dbReference type="GO" id="GO:0004722">
    <property type="term" value="F:protein serine/threonine phosphatase activity"/>
    <property type="evidence" value="ECO:0007669"/>
    <property type="project" value="UniProtKB-EC"/>
</dbReference>
<keyword evidence="19" id="KW-1185">Reference proteome</keyword>
<evidence type="ECO:0000256" key="15">
    <source>
        <dbReference type="ARBA" id="ARBA00081350"/>
    </source>
</evidence>
<dbReference type="InterPro" id="IPR036457">
    <property type="entry name" value="PPM-type-like_dom_sf"/>
</dbReference>
<keyword evidence="3" id="KW-0808">Transferase</keyword>
<keyword evidence="4" id="KW-0479">Metal-binding</keyword>
<dbReference type="EC" id="3.1.3.16" evidence="1"/>
<dbReference type="Gene3D" id="3.30.450.40">
    <property type="match status" value="2"/>
</dbReference>
<dbReference type="InterPro" id="IPR029016">
    <property type="entry name" value="GAF-like_dom_sf"/>
</dbReference>
<evidence type="ECO:0000256" key="13">
    <source>
        <dbReference type="ARBA" id="ARBA00056274"/>
    </source>
</evidence>
<keyword evidence="9" id="KW-0460">Magnesium</keyword>
<dbReference type="InterPro" id="IPR052016">
    <property type="entry name" value="Bact_Sigma-Reg"/>
</dbReference>
<dbReference type="Pfam" id="PF07228">
    <property type="entry name" value="SpoIIE"/>
    <property type="match status" value="1"/>
</dbReference>
<comment type="caution">
    <text evidence="18">The sequence shown here is derived from an EMBL/GenBank/DDBJ whole genome shotgun (WGS) entry which is preliminary data.</text>
</comment>
<dbReference type="GO" id="GO:0005524">
    <property type="term" value="F:ATP binding"/>
    <property type="evidence" value="ECO:0007669"/>
    <property type="project" value="UniProtKB-KW"/>
</dbReference>
<dbReference type="Pfam" id="PF01590">
    <property type="entry name" value="GAF"/>
    <property type="match status" value="1"/>
</dbReference>
<evidence type="ECO:0000256" key="9">
    <source>
        <dbReference type="ARBA" id="ARBA00022842"/>
    </source>
</evidence>
<dbReference type="Pfam" id="PF13185">
    <property type="entry name" value="GAF_2"/>
    <property type="match status" value="1"/>
</dbReference>
<feature type="compositionally biased region" description="Low complexity" evidence="16">
    <location>
        <begin position="1"/>
        <end position="20"/>
    </location>
</feature>
<reference evidence="18" key="1">
    <citation type="journal article" date="2014" name="Int. J. Syst. Evol. Microbiol.">
        <title>Complete genome sequence of Corynebacterium casei LMG S-19264T (=DSM 44701T), isolated from a smear-ripened cheese.</title>
        <authorList>
            <consortium name="US DOE Joint Genome Institute (JGI-PGF)"/>
            <person name="Walter F."/>
            <person name="Albersmeier A."/>
            <person name="Kalinowski J."/>
            <person name="Ruckert C."/>
        </authorList>
    </citation>
    <scope>NUCLEOTIDE SEQUENCE</scope>
    <source>
        <strain evidence="18">JCM 5069</strain>
    </source>
</reference>
<dbReference type="Pfam" id="PF08448">
    <property type="entry name" value="PAS_4"/>
    <property type="match status" value="1"/>
</dbReference>
<organism evidence="18 19">
    <name type="scientific">Streptomyces sulfonofaciens</name>
    <dbReference type="NCBI Taxonomy" id="68272"/>
    <lineage>
        <taxon>Bacteria</taxon>
        <taxon>Bacillati</taxon>
        <taxon>Actinomycetota</taxon>
        <taxon>Actinomycetes</taxon>
        <taxon>Kitasatosporales</taxon>
        <taxon>Streptomycetaceae</taxon>
        <taxon>Streptomyces</taxon>
    </lineage>
</organism>
<dbReference type="PANTHER" id="PTHR43156:SF2">
    <property type="entry name" value="STAGE II SPORULATION PROTEIN E"/>
    <property type="match status" value="1"/>
</dbReference>
<dbReference type="SMART" id="SM00065">
    <property type="entry name" value="GAF"/>
    <property type="match status" value="2"/>
</dbReference>
<feature type="region of interest" description="Disordered" evidence="16">
    <location>
        <begin position="211"/>
        <end position="232"/>
    </location>
</feature>
<gene>
    <name evidence="18" type="ORF">GCM10018793_28030</name>
</gene>
<evidence type="ECO:0000256" key="5">
    <source>
        <dbReference type="ARBA" id="ARBA00022741"/>
    </source>
</evidence>
<reference evidence="18" key="2">
    <citation type="submission" date="2020-09" db="EMBL/GenBank/DDBJ databases">
        <authorList>
            <person name="Sun Q."/>
            <person name="Ohkuma M."/>
        </authorList>
    </citation>
    <scope>NUCLEOTIDE SEQUENCE</scope>
    <source>
        <strain evidence="18">JCM 5069</strain>
    </source>
</reference>
<evidence type="ECO:0000256" key="12">
    <source>
        <dbReference type="ARBA" id="ARBA00047761"/>
    </source>
</evidence>